<feature type="compositionally biased region" description="Basic and acidic residues" evidence="1">
    <location>
        <begin position="181"/>
        <end position="190"/>
    </location>
</feature>
<dbReference type="GO" id="GO:0005875">
    <property type="term" value="C:microtubule associated complex"/>
    <property type="evidence" value="ECO:0007669"/>
    <property type="project" value="TreeGrafter"/>
</dbReference>
<feature type="transmembrane region" description="Helical" evidence="2">
    <location>
        <begin position="535"/>
        <end position="556"/>
    </location>
</feature>
<dbReference type="GO" id="GO:0005829">
    <property type="term" value="C:cytosol"/>
    <property type="evidence" value="ECO:0007669"/>
    <property type="project" value="TreeGrafter"/>
</dbReference>
<reference evidence="3" key="1">
    <citation type="submission" date="2020-11" db="EMBL/GenBank/DDBJ databases">
        <authorList>
            <person name="Tran Van P."/>
        </authorList>
    </citation>
    <scope>NUCLEOTIDE SEQUENCE</scope>
</reference>
<feature type="transmembrane region" description="Helical" evidence="2">
    <location>
        <begin position="503"/>
        <end position="523"/>
    </location>
</feature>
<dbReference type="GO" id="GO:0043025">
    <property type="term" value="C:neuronal cell body"/>
    <property type="evidence" value="ECO:0007669"/>
    <property type="project" value="TreeGrafter"/>
</dbReference>
<dbReference type="GO" id="GO:0031114">
    <property type="term" value="P:regulation of microtubule depolymerization"/>
    <property type="evidence" value="ECO:0007669"/>
    <property type="project" value="TreeGrafter"/>
</dbReference>
<accession>A0A7R8WEF0</accession>
<feature type="region of interest" description="Disordered" evidence="1">
    <location>
        <begin position="122"/>
        <end position="464"/>
    </location>
</feature>
<feature type="transmembrane region" description="Helical" evidence="2">
    <location>
        <begin position="646"/>
        <end position="665"/>
    </location>
</feature>
<evidence type="ECO:0000256" key="2">
    <source>
        <dbReference type="SAM" id="Phobius"/>
    </source>
</evidence>
<feature type="compositionally biased region" description="Basic and acidic residues" evidence="1">
    <location>
        <begin position="202"/>
        <end position="211"/>
    </location>
</feature>
<dbReference type="AlphaFoldDB" id="A0A7R8WEF0"/>
<feature type="compositionally biased region" description="Basic and acidic residues" evidence="1">
    <location>
        <begin position="302"/>
        <end position="314"/>
    </location>
</feature>
<feature type="compositionally biased region" description="Basic and acidic residues" evidence="1">
    <location>
        <begin position="222"/>
        <end position="253"/>
    </location>
</feature>
<organism evidence="3">
    <name type="scientific">Cyprideis torosa</name>
    <dbReference type="NCBI Taxonomy" id="163714"/>
    <lineage>
        <taxon>Eukaryota</taxon>
        <taxon>Metazoa</taxon>
        <taxon>Ecdysozoa</taxon>
        <taxon>Arthropoda</taxon>
        <taxon>Crustacea</taxon>
        <taxon>Oligostraca</taxon>
        <taxon>Ostracoda</taxon>
        <taxon>Podocopa</taxon>
        <taxon>Podocopida</taxon>
        <taxon>Cytherocopina</taxon>
        <taxon>Cytheroidea</taxon>
        <taxon>Cytherideidae</taxon>
        <taxon>Cyprideis</taxon>
    </lineage>
</organism>
<feature type="compositionally biased region" description="Basic and acidic residues" evidence="1">
    <location>
        <begin position="433"/>
        <end position="443"/>
    </location>
</feature>
<evidence type="ECO:0000256" key="1">
    <source>
        <dbReference type="SAM" id="MobiDB-lite"/>
    </source>
</evidence>
<keyword evidence="2" id="KW-0472">Membrane</keyword>
<feature type="compositionally biased region" description="Basic and acidic residues" evidence="1">
    <location>
        <begin position="390"/>
        <end position="403"/>
    </location>
</feature>
<evidence type="ECO:0000313" key="3">
    <source>
        <dbReference type="EMBL" id="CAD7230138.1"/>
    </source>
</evidence>
<sequence length="810" mass="91439">MNVIVPLFPSLLKDADAKTSTGDDLDFQGRSGYPGADEMNGLLETQDGGPEAVDRVEGGQDAPEGVIEGTSTNKQGAVDGSIPLEASDGLPVVASVERDATVASVEREATVTKKTVEQLPKVPKVASKPSVDIKEDHDVKEKKSKTSLKKEAKVVVEKKSKTSLKKEAKVVVVSPASTEAKVAESVEPKRAKTKKSRSVKRTKNEGEEEHQRKHRIRKASSAKRESKGEEGERTKKKRGDKDKLEVSDEEKRSLKQTKGRAKEERRNKVVEDKKKAMKASPEVIEHKSHRESMKPGVHKERKQTEVKSAGEVKRRDIHHHGRQERDAQHTAKGKRKVSIESSDATATDTSTAPAVRHHHHHYRHHHHRHHRRHRETYDERTVTRGGQSKSGDDRRRRSKDVKQKSGSRGNLQQDDPRKHPAHLLTHPFDLAEQDIRKTQEMGRRKSHERRRTLERGGGPNGGGSGGIHKISLLSHLALCIVCIACLLLIGYRRTVTQYEVWPNFPGVIWFAGCFCISILKLYVHGIRTRNSFIKASSQIVGWAVVVTLFPMLIGMVFGKYGYYRLIPLALLIILPPHTILNFTTVMESLPNTTLNCCLLCLWAMFITGFDMWNPYFIITPPLWTIALFTIGKSNRIFMNGNVKMRDIYYGILCLITTMLLLGLLYHGPKYDQMFGTDTVGAYNRMMCERSAEPRLFQGYQPTIRSPKDFGEVADEDCCKEVNAAGRVQEKKKEEKTEEQKEEYVGTPEACRQLEEMKKKLGKKKKCKRKTVEVKKRTCDFDEDARPSKDQGWGMVRHVGSVELPVIPTWT</sequence>
<gene>
    <name evidence="3" type="ORF">CTOB1V02_LOCUS8001</name>
</gene>
<feature type="region of interest" description="Disordered" evidence="1">
    <location>
        <begin position="15"/>
        <end position="82"/>
    </location>
</feature>
<dbReference type="GO" id="GO:0016358">
    <property type="term" value="P:dendrite development"/>
    <property type="evidence" value="ECO:0007669"/>
    <property type="project" value="TreeGrafter"/>
</dbReference>
<dbReference type="InterPro" id="IPR026074">
    <property type="entry name" value="MAP1"/>
</dbReference>
<dbReference type="GO" id="GO:0003779">
    <property type="term" value="F:actin binding"/>
    <property type="evidence" value="ECO:0007669"/>
    <property type="project" value="TreeGrafter"/>
</dbReference>
<feature type="compositionally biased region" description="Basic residues" evidence="1">
    <location>
        <begin position="191"/>
        <end position="201"/>
    </location>
</feature>
<feature type="transmembrane region" description="Helical" evidence="2">
    <location>
        <begin position="615"/>
        <end position="634"/>
    </location>
</feature>
<dbReference type="GO" id="GO:0007409">
    <property type="term" value="P:axonogenesis"/>
    <property type="evidence" value="ECO:0007669"/>
    <property type="project" value="TreeGrafter"/>
</dbReference>
<feature type="transmembrane region" description="Helical" evidence="2">
    <location>
        <begin position="472"/>
        <end position="491"/>
    </location>
</feature>
<dbReference type="PANTHER" id="PTHR13843:SF12">
    <property type="entry name" value="ATPASE F1_V1_A1 COMPLEX ALPHA_BETA SUBUNIT NUCLEOTIDE-BINDING DOMAIN-CONTAINING PROTEIN"/>
    <property type="match status" value="1"/>
</dbReference>
<dbReference type="GO" id="GO:0000226">
    <property type="term" value="P:microtubule cytoskeleton organization"/>
    <property type="evidence" value="ECO:0007669"/>
    <property type="project" value="InterPro"/>
</dbReference>
<feature type="compositionally biased region" description="Basic residues" evidence="1">
    <location>
        <begin position="212"/>
        <end position="221"/>
    </location>
</feature>
<feature type="compositionally biased region" description="Gly residues" evidence="1">
    <location>
        <begin position="455"/>
        <end position="464"/>
    </location>
</feature>
<name>A0A7R8WEF0_9CRUS</name>
<feature type="compositionally biased region" description="Low complexity" evidence="1">
    <location>
        <begin position="341"/>
        <end position="352"/>
    </location>
</feature>
<keyword evidence="2" id="KW-1133">Transmembrane helix</keyword>
<feature type="compositionally biased region" description="Basic and acidic residues" evidence="1">
    <location>
        <begin position="131"/>
        <end position="141"/>
    </location>
</feature>
<keyword evidence="2" id="KW-0812">Transmembrane</keyword>
<proteinExistence type="predicted"/>
<dbReference type="GO" id="GO:0008017">
    <property type="term" value="F:microtubule binding"/>
    <property type="evidence" value="ECO:0007669"/>
    <property type="project" value="InterPro"/>
</dbReference>
<dbReference type="GO" id="GO:0030425">
    <property type="term" value="C:dendrite"/>
    <property type="evidence" value="ECO:0007669"/>
    <property type="project" value="TreeGrafter"/>
</dbReference>
<dbReference type="EMBL" id="OB662488">
    <property type="protein sequence ID" value="CAD7230138.1"/>
    <property type="molecule type" value="Genomic_DNA"/>
</dbReference>
<feature type="compositionally biased region" description="Basic residues" evidence="1">
    <location>
        <begin position="355"/>
        <end position="374"/>
    </location>
</feature>
<dbReference type="GO" id="GO:0005874">
    <property type="term" value="C:microtubule"/>
    <property type="evidence" value="ECO:0007669"/>
    <property type="project" value="InterPro"/>
</dbReference>
<dbReference type="PANTHER" id="PTHR13843">
    <property type="entry name" value="MICROTUBULE-ASSOCIATED PROTEIN"/>
    <property type="match status" value="1"/>
</dbReference>
<protein>
    <submittedName>
        <fullName evidence="3">Uncharacterized protein</fullName>
    </submittedName>
</protein>
<feature type="transmembrane region" description="Helical" evidence="2">
    <location>
        <begin position="562"/>
        <end position="580"/>
    </location>
</feature>
<feature type="compositionally biased region" description="Basic and acidic residues" evidence="1">
    <location>
        <begin position="260"/>
        <end position="274"/>
    </location>
</feature>
<feature type="compositionally biased region" description="Basic and acidic residues" evidence="1">
    <location>
        <begin position="283"/>
        <end position="293"/>
    </location>
</feature>
<feature type="compositionally biased region" description="Basic and acidic residues" evidence="1">
    <location>
        <begin position="148"/>
        <end position="169"/>
    </location>
</feature>
<dbReference type="GO" id="GO:0045202">
    <property type="term" value="C:synapse"/>
    <property type="evidence" value="ECO:0007669"/>
    <property type="project" value="TreeGrafter"/>
</dbReference>